<organism evidence="1 2">
    <name type="scientific">Ferrovum myxofaciens</name>
    <dbReference type="NCBI Taxonomy" id="416213"/>
    <lineage>
        <taxon>Bacteria</taxon>
        <taxon>Pseudomonadati</taxon>
        <taxon>Pseudomonadota</taxon>
        <taxon>Betaproteobacteria</taxon>
        <taxon>Ferrovales</taxon>
        <taxon>Ferrovaceae</taxon>
        <taxon>Ferrovum</taxon>
    </lineage>
</organism>
<protein>
    <submittedName>
        <fullName evidence="1">Uncharacterized protein</fullName>
    </submittedName>
</protein>
<name>A0A149VVJ1_9PROT</name>
<evidence type="ECO:0000313" key="1">
    <source>
        <dbReference type="EMBL" id="KXW57229.1"/>
    </source>
</evidence>
<sequence>MAPCRWDWEFQRPCSSSRSFAPPSPPRFLPGYSPSPWMMAVGGMQAPCFSAPPYWRWDRSCAKGSKKTPTLRSPLLHKLIESMMKWNAPPPNTIGYPTSSFFWPLPWDWCSFPAGASFCTPPWWLLPMKCLPMPMSAPGRENPCCWFWPVY</sequence>
<proteinExistence type="predicted"/>
<keyword evidence="2" id="KW-1185">Reference proteome</keyword>
<dbReference type="AlphaFoldDB" id="A0A149VVJ1"/>
<gene>
    <name evidence="1" type="ORF">FEMY_22520</name>
</gene>
<reference evidence="1 2" key="1">
    <citation type="submission" date="2016-01" db="EMBL/GenBank/DDBJ databases">
        <title>Genome sequence of the acidophilic iron oxidising Ferrovum strain Z-31.</title>
        <authorList>
            <person name="Poehlein A."/>
            <person name="Ullrich S.R."/>
            <person name="Schloemann M."/>
            <person name="Muehling M."/>
            <person name="Daniel R."/>
        </authorList>
    </citation>
    <scope>NUCLEOTIDE SEQUENCE [LARGE SCALE GENOMIC DNA]</scope>
    <source>
        <strain evidence="1 2">Z-31</strain>
    </source>
</reference>
<evidence type="ECO:0000313" key="2">
    <source>
        <dbReference type="Proteomes" id="UP000075653"/>
    </source>
</evidence>
<dbReference type="Proteomes" id="UP000075653">
    <property type="component" value="Unassembled WGS sequence"/>
</dbReference>
<dbReference type="EMBL" id="LRRD01000088">
    <property type="protein sequence ID" value="KXW57229.1"/>
    <property type="molecule type" value="Genomic_DNA"/>
</dbReference>
<comment type="caution">
    <text evidence="1">The sequence shown here is derived from an EMBL/GenBank/DDBJ whole genome shotgun (WGS) entry which is preliminary data.</text>
</comment>
<accession>A0A149VVJ1</accession>